<gene>
    <name evidence="7" type="ORF">OEZ85_011315</name>
</gene>
<evidence type="ECO:0000256" key="5">
    <source>
        <dbReference type="SAM" id="MobiDB-lite"/>
    </source>
</evidence>
<proteinExistence type="inferred from homology"/>
<evidence type="ECO:0008006" key="9">
    <source>
        <dbReference type="Google" id="ProtNLM"/>
    </source>
</evidence>
<comment type="similarity">
    <text evidence="2">Belongs to the PET117 family.</text>
</comment>
<keyword evidence="6" id="KW-1133">Transmembrane helix</keyword>
<dbReference type="PANTHER" id="PTHR28163">
    <property type="entry name" value="PROTEIN PET117 HOMOLOG, MITOCHONDRIAL"/>
    <property type="match status" value="1"/>
</dbReference>
<keyword evidence="6" id="KW-0812">Transmembrane</keyword>
<evidence type="ECO:0000256" key="2">
    <source>
        <dbReference type="ARBA" id="ARBA00008197"/>
    </source>
</evidence>
<keyword evidence="4" id="KW-0496">Mitochondrion</keyword>
<dbReference type="Proteomes" id="UP001244341">
    <property type="component" value="Chromosome 2b"/>
</dbReference>
<name>A0ABY8TPZ2_TETOB</name>
<sequence>MVKLSESKGARVFGRVAVVTGLIVVAIHYNQHQERQNMRAGPLRDEQMYQEKLRMMQQQQQQQQQQQKQVNGAERSGRD</sequence>
<keyword evidence="8" id="KW-1185">Reference proteome</keyword>
<evidence type="ECO:0000313" key="7">
    <source>
        <dbReference type="EMBL" id="WIA11185.1"/>
    </source>
</evidence>
<evidence type="ECO:0000256" key="4">
    <source>
        <dbReference type="ARBA" id="ARBA00023128"/>
    </source>
</evidence>
<accession>A0ABY8TPZ2</accession>
<keyword evidence="6" id="KW-0472">Membrane</keyword>
<evidence type="ECO:0000313" key="8">
    <source>
        <dbReference type="Proteomes" id="UP001244341"/>
    </source>
</evidence>
<feature type="region of interest" description="Disordered" evidence="5">
    <location>
        <begin position="53"/>
        <end position="79"/>
    </location>
</feature>
<reference evidence="7 8" key="1">
    <citation type="submission" date="2023-05" db="EMBL/GenBank/DDBJ databases">
        <title>A 100% complete, gapless, phased diploid assembly of the Scenedesmus obliquus UTEX 3031 genome.</title>
        <authorList>
            <person name="Biondi T.C."/>
            <person name="Hanschen E.R."/>
            <person name="Kwon T."/>
            <person name="Eng W."/>
            <person name="Kruse C.P.S."/>
            <person name="Koehler S.I."/>
            <person name="Kunde Y."/>
            <person name="Gleasner C.D."/>
            <person name="You Mak K.T."/>
            <person name="Polle J."/>
            <person name="Hovde B.T."/>
            <person name="Starkenburg S.R."/>
        </authorList>
    </citation>
    <scope>NUCLEOTIDE SEQUENCE [LARGE SCALE GENOMIC DNA]</scope>
    <source>
        <strain evidence="7 8">DOE0152z</strain>
    </source>
</reference>
<organism evidence="7 8">
    <name type="scientific">Tetradesmus obliquus</name>
    <name type="common">Green alga</name>
    <name type="synonym">Acutodesmus obliquus</name>
    <dbReference type="NCBI Taxonomy" id="3088"/>
    <lineage>
        <taxon>Eukaryota</taxon>
        <taxon>Viridiplantae</taxon>
        <taxon>Chlorophyta</taxon>
        <taxon>core chlorophytes</taxon>
        <taxon>Chlorophyceae</taxon>
        <taxon>CS clade</taxon>
        <taxon>Sphaeropleales</taxon>
        <taxon>Scenedesmaceae</taxon>
        <taxon>Tetradesmus</taxon>
    </lineage>
</organism>
<feature type="compositionally biased region" description="Low complexity" evidence="5">
    <location>
        <begin position="57"/>
        <end position="69"/>
    </location>
</feature>
<protein>
    <recommendedName>
        <fullName evidence="9">HIG1 domain-containing protein</fullName>
    </recommendedName>
</protein>
<feature type="transmembrane region" description="Helical" evidence="6">
    <location>
        <begin position="12"/>
        <end position="29"/>
    </location>
</feature>
<dbReference type="PANTHER" id="PTHR28163:SF1">
    <property type="entry name" value="PROTEIN PET117 HOMOLOG, MITOCHONDRIAL"/>
    <property type="match status" value="1"/>
</dbReference>
<dbReference type="Pfam" id="PF15786">
    <property type="entry name" value="PET117"/>
    <property type="match status" value="1"/>
</dbReference>
<dbReference type="InterPro" id="IPR031568">
    <property type="entry name" value="Pet117"/>
</dbReference>
<dbReference type="EMBL" id="CP126209">
    <property type="protein sequence ID" value="WIA11185.1"/>
    <property type="molecule type" value="Genomic_DNA"/>
</dbReference>
<evidence type="ECO:0000256" key="1">
    <source>
        <dbReference type="ARBA" id="ARBA00004173"/>
    </source>
</evidence>
<keyword evidence="3" id="KW-0809">Transit peptide</keyword>
<evidence type="ECO:0000256" key="3">
    <source>
        <dbReference type="ARBA" id="ARBA00022946"/>
    </source>
</evidence>
<comment type="subcellular location">
    <subcellularLocation>
        <location evidence="1">Mitochondrion</location>
    </subcellularLocation>
</comment>
<evidence type="ECO:0000256" key="6">
    <source>
        <dbReference type="SAM" id="Phobius"/>
    </source>
</evidence>